<gene>
    <name evidence="3" type="primary">LOC111123269</name>
</gene>
<keyword evidence="2" id="KW-1185">Reference proteome</keyword>
<organism evidence="2 3">
    <name type="scientific">Crassostrea virginica</name>
    <name type="common">Eastern oyster</name>
    <dbReference type="NCBI Taxonomy" id="6565"/>
    <lineage>
        <taxon>Eukaryota</taxon>
        <taxon>Metazoa</taxon>
        <taxon>Spiralia</taxon>
        <taxon>Lophotrochozoa</taxon>
        <taxon>Mollusca</taxon>
        <taxon>Bivalvia</taxon>
        <taxon>Autobranchia</taxon>
        <taxon>Pteriomorphia</taxon>
        <taxon>Ostreida</taxon>
        <taxon>Ostreoidea</taxon>
        <taxon>Ostreidae</taxon>
        <taxon>Crassostrea</taxon>
    </lineage>
</organism>
<evidence type="ECO:0000313" key="2">
    <source>
        <dbReference type="Proteomes" id="UP000694844"/>
    </source>
</evidence>
<dbReference type="AlphaFoldDB" id="A0A8B8CZ98"/>
<dbReference type="Proteomes" id="UP000694844">
    <property type="component" value="Chromosome 3"/>
</dbReference>
<dbReference type="GeneID" id="111123269"/>
<feature type="signal peptide" evidence="1">
    <location>
        <begin position="1"/>
        <end position="23"/>
    </location>
</feature>
<feature type="chain" id="PRO_5034665715" evidence="1">
    <location>
        <begin position="24"/>
        <end position="255"/>
    </location>
</feature>
<evidence type="ECO:0000313" key="3">
    <source>
        <dbReference type="RefSeq" id="XP_022321217.1"/>
    </source>
</evidence>
<proteinExistence type="predicted"/>
<name>A0A8B8CZ98_CRAVI</name>
<dbReference type="OrthoDB" id="6134084at2759"/>
<keyword evidence="1" id="KW-0732">Signal</keyword>
<sequence length="255" mass="28637">MDASRPFIFIVTVSFMFGMNVSADSKSCKGITKDTNCTWELVFHAPSGNGEDVLKAWTTKHSNCDIISGDCPCSINNGCLPFNVQFEKYRSTTSTKTLRSPYIDFWSCLDIAKVKFQLDTFGKTVAFIEFDGRNTDDMNWFHNSRILNSSWTDMQKAGAFNVFSINKENQYGRNFFINRSYAGCGADTGWFVVNDVSGSKPCDWEKVINETYPQFLYGKNGKVTKWGAKDYGTAHVLNIYIQRGSSSATANADLQ</sequence>
<dbReference type="RefSeq" id="XP_022321217.1">
    <property type="nucleotide sequence ID" value="XM_022465509.1"/>
</dbReference>
<protein>
    <submittedName>
        <fullName evidence="3">Uncharacterized protein LOC111123269 isoform X2</fullName>
    </submittedName>
</protein>
<reference evidence="3" key="1">
    <citation type="submission" date="2025-08" db="UniProtKB">
        <authorList>
            <consortium name="RefSeq"/>
        </authorList>
    </citation>
    <scope>IDENTIFICATION</scope>
    <source>
        <tissue evidence="3">Whole sample</tissue>
    </source>
</reference>
<accession>A0A8B8CZ98</accession>
<evidence type="ECO:0000256" key="1">
    <source>
        <dbReference type="SAM" id="SignalP"/>
    </source>
</evidence>